<name>A0A286P9Y2_ORYLA</name>
<accession>A0A286P9Y2</accession>
<organism evidence="1">
    <name type="scientific">Oryzias latipes</name>
    <name type="common">Japanese rice fish</name>
    <name type="synonym">Japanese killifish</name>
    <dbReference type="NCBI Taxonomy" id="8090"/>
    <lineage>
        <taxon>Eukaryota</taxon>
        <taxon>Metazoa</taxon>
        <taxon>Chordata</taxon>
        <taxon>Craniata</taxon>
        <taxon>Vertebrata</taxon>
        <taxon>Euteleostomi</taxon>
        <taxon>Actinopterygii</taxon>
        <taxon>Neopterygii</taxon>
        <taxon>Teleostei</taxon>
        <taxon>Neoteleostei</taxon>
        <taxon>Acanthomorphata</taxon>
        <taxon>Ovalentaria</taxon>
        <taxon>Atherinomorphae</taxon>
        <taxon>Beloniformes</taxon>
        <taxon>Adrianichthyidae</taxon>
        <taxon>Oryziinae</taxon>
        <taxon>Oryzias</taxon>
    </lineage>
</organism>
<evidence type="ECO:0000313" key="1">
    <source>
        <dbReference type="EMBL" id="BBA49243.1"/>
    </source>
</evidence>
<dbReference type="EMBL" id="LC199500">
    <property type="protein sequence ID" value="BBA49243.1"/>
    <property type="molecule type" value="Genomic_DNA"/>
</dbReference>
<reference evidence="1" key="1">
    <citation type="journal article" date="2017" name="Nat. Commun.">
        <title>Complete fusion of a transposon and herpesvirus created the Teratorn mobile element in medaka fish.</title>
        <authorList>
            <person name="Inoue Y."/>
            <person name="Saga T."/>
            <person name="Aikawa T."/>
            <person name="Kumagai M."/>
            <person name="Shimada A."/>
            <person name="Kawaguchi Y."/>
            <person name="Naruse K."/>
            <person name="Morishita S."/>
            <person name="Koga A."/>
            <person name="Takeda H."/>
        </authorList>
    </citation>
    <scope>NUCLEOTIDE SEQUENCE</scope>
</reference>
<proteinExistence type="predicted"/>
<protein>
    <submittedName>
        <fullName evidence="1">Uncharacterized protein</fullName>
    </submittedName>
</protein>
<gene>
    <name evidence="1" type="primary">ORF87</name>
</gene>
<dbReference type="AlphaFoldDB" id="A0A286P9Y2"/>
<sequence length="267" mass="29686">MDEGKVSDGRELIKARVLERAAERRHLSSADLAVLFPECEPRPGRCSCEANGDPNPMCPRCTPVLAVLELLARNPKPLMASFAERAVPGRALARNTYDRALLTEMLNDRGLPRCANRNSCKGMLVNVRTGPLTTLMSPEAYKQYVLERDKVQRSGDGEPNIVPQPSCCVLCLLFNQSAAVAQMCGSQGLRLETPRTDPVYYFNVKFAPDVGLPEVSVRDYQGFLVNFQGSVGSYKPAFYYNWRHMLEMLHRDASGAVTLIHPGQRQL</sequence>